<feature type="compositionally biased region" description="Polar residues" evidence="1">
    <location>
        <begin position="1"/>
        <end position="21"/>
    </location>
</feature>
<name>A0A6A5YFT9_9PLEO</name>
<organism evidence="2 3">
    <name type="scientific">Lophiotrema nucula</name>
    <dbReference type="NCBI Taxonomy" id="690887"/>
    <lineage>
        <taxon>Eukaryota</taxon>
        <taxon>Fungi</taxon>
        <taxon>Dikarya</taxon>
        <taxon>Ascomycota</taxon>
        <taxon>Pezizomycotina</taxon>
        <taxon>Dothideomycetes</taxon>
        <taxon>Pleosporomycetidae</taxon>
        <taxon>Pleosporales</taxon>
        <taxon>Lophiotremataceae</taxon>
        <taxon>Lophiotrema</taxon>
    </lineage>
</organism>
<dbReference type="EMBL" id="ML977366">
    <property type="protein sequence ID" value="KAF2106149.1"/>
    <property type="molecule type" value="Genomic_DNA"/>
</dbReference>
<feature type="region of interest" description="Disordered" evidence="1">
    <location>
        <begin position="1"/>
        <end position="24"/>
    </location>
</feature>
<accession>A0A6A5YFT9</accession>
<proteinExistence type="predicted"/>
<dbReference type="AlphaFoldDB" id="A0A6A5YFT9"/>
<keyword evidence="3" id="KW-1185">Reference proteome</keyword>
<gene>
    <name evidence="2" type="ORF">BDV96DRAFT_338942</name>
</gene>
<evidence type="ECO:0000313" key="2">
    <source>
        <dbReference type="EMBL" id="KAF2106149.1"/>
    </source>
</evidence>
<evidence type="ECO:0000313" key="3">
    <source>
        <dbReference type="Proteomes" id="UP000799770"/>
    </source>
</evidence>
<dbReference type="Proteomes" id="UP000799770">
    <property type="component" value="Unassembled WGS sequence"/>
</dbReference>
<protein>
    <submittedName>
        <fullName evidence="2">Uncharacterized protein</fullName>
    </submittedName>
</protein>
<reference evidence="2" key="1">
    <citation type="journal article" date="2020" name="Stud. Mycol.">
        <title>101 Dothideomycetes genomes: a test case for predicting lifestyles and emergence of pathogens.</title>
        <authorList>
            <person name="Haridas S."/>
            <person name="Albert R."/>
            <person name="Binder M."/>
            <person name="Bloem J."/>
            <person name="Labutti K."/>
            <person name="Salamov A."/>
            <person name="Andreopoulos B."/>
            <person name="Baker S."/>
            <person name="Barry K."/>
            <person name="Bills G."/>
            <person name="Bluhm B."/>
            <person name="Cannon C."/>
            <person name="Castanera R."/>
            <person name="Culley D."/>
            <person name="Daum C."/>
            <person name="Ezra D."/>
            <person name="Gonzalez J."/>
            <person name="Henrissat B."/>
            <person name="Kuo A."/>
            <person name="Liang C."/>
            <person name="Lipzen A."/>
            <person name="Lutzoni F."/>
            <person name="Magnuson J."/>
            <person name="Mondo S."/>
            <person name="Nolan M."/>
            <person name="Ohm R."/>
            <person name="Pangilinan J."/>
            <person name="Park H.-J."/>
            <person name="Ramirez L."/>
            <person name="Alfaro M."/>
            <person name="Sun H."/>
            <person name="Tritt A."/>
            <person name="Yoshinaga Y."/>
            <person name="Zwiers L.-H."/>
            <person name="Turgeon B."/>
            <person name="Goodwin S."/>
            <person name="Spatafora J."/>
            <person name="Crous P."/>
            <person name="Grigoriev I."/>
        </authorList>
    </citation>
    <scope>NUCLEOTIDE SEQUENCE</scope>
    <source>
        <strain evidence="2">CBS 627.86</strain>
    </source>
</reference>
<evidence type="ECO:0000256" key="1">
    <source>
        <dbReference type="SAM" id="MobiDB-lite"/>
    </source>
</evidence>
<sequence>MTHAQTAPASTDVLNTHTPSHQGMGKAFKKGWESLSDELRTKILRSVLVYDTRLLSVANIDDSDHKYRESRCHDVISLVSCRATAGLAEETFYRSNLFTMFPSLHSPPLLAHSLPISVAHHIRRLVFLVPFESLEWALLKVFVDDFPCINLEDLQVTFYILADKSEAGVKKIIEEEVMAEPIDFHVKRLVLKFDEHRQEVGAIVQAALCQAVSIKSNNSAHPVVQCTEKTENPWEWTISYGPP</sequence>